<feature type="transmembrane region" description="Helical" evidence="1">
    <location>
        <begin position="473"/>
        <end position="493"/>
    </location>
</feature>
<dbReference type="SUPFAM" id="SSF52374">
    <property type="entry name" value="Nucleotidylyl transferase"/>
    <property type="match status" value="1"/>
</dbReference>
<evidence type="ECO:0000256" key="1">
    <source>
        <dbReference type="SAM" id="Phobius"/>
    </source>
</evidence>
<dbReference type="GO" id="GO:0004812">
    <property type="term" value="F:aminoacyl-tRNA ligase activity"/>
    <property type="evidence" value="ECO:0007669"/>
    <property type="project" value="InterPro"/>
</dbReference>
<dbReference type="OMA" id="TSWIMCT"/>
<keyword evidence="1" id="KW-0472">Membrane</keyword>
<dbReference type="PROSITE" id="PS00178">
    <property type="entry name" value="AA_TRNA_LIGASE_I"/>
    <property type="match status" value="1"/>
</dbReference>
<protein>
    <submittedName>
        <fullName evidence="2">Uncharacterized protein</fullName>
    </submittedName>
</protein>
<dbReference type="Proteomes" id="UP000029665">
    <property type="component" value="Unassembled WGS sequence"/>
</dbReference>
<keyword evidence="1" id="KW-1133">Transmembrane helix</keyword>
<dbReference type="GO" id="GO:0006418">
    <property type="term" value="P:tRNA aminoacylation for protein translation"/>
    <property type="evidence" value="ECO:0007669"/>
    <property type="project" value="InterPro"/>
</dbReference>
<keyword evidence="3" id="KW-1185">Reference proteome</keyword>
<proteinExistence type="predicted"/>
<dbReference type="InterPro" id="IPR001412">
    <property type="entry name" value="aa-tRNA-synth_I_CS"/>
</dbReference>
<evidence type="ECO:0000313" key="3">
    <source>
        <dbReference type="Proteomes" id="UP000029665"/>
    </source>
</evidence>
<dbReference type="EMBL" id="CCBP010000115">
    <property type="protein sequence ID" value="CDO72590.1"/>
    <property type="molecule type" value="Genomic_DNA"/>
</dbReference>
<name>A0A060SDZ1_PYCCI</name>
<evidence type="ECO:0000313" key="2">
    <source>
        <dbReference type="EMBL" id="CDO72590.1"/>
    </source>
</evidence>
<organism evidence="2 3">
    <name type="scientific">Pycnoporus cinnabarinus</name>
    <name type="common">Cinnabar-red polypore</name>
    <name type="synonym">Trametes cinnabarina</name>
    <dbReference type="NCBI Taxonomy" id="5643"/>
    <lineage>
        <taxon>Eukaryota</taxon>
        <taxon>Fungi</taxon>
        <taxon>Dikarya</taxon>
        <taxon>Basidiomycota</taxon>
        <taxon>Agaricomycotina</taxon>
        <taxon>Agaricomycetes</taxon>
        <taxon>Polyporales</taxon>
        <taxon>Polyporaceae</taxon>
        <taxon>Trametes</taxon>
    </lineage>
</organism>
<comment type="caution">
    <text evidence="2">The sequence shown here is derived from an EMBL/GenBank/DDBJ whole genome shotgun (WGS) entry which is preliminary data.</text>
</comment>
<dbReference type="OrthoDB" id="2149705at2759"/>
<dbReference type="AlphaFoldDB" id="A0A060SDZ1"/>
<accession>A0A060SDZ1</accession>
<reference evidence="2" key="1">
    <citation type="submission" date="2014-01" db="EMBL/GenBank/DDBJ databases">
        <title>The genome of the white-rot fungus Pycnoporus cinnabarinus: a basidiomycete model with a versatile arsenal for lignocellulosic biomass breakdown.</title>
        <authorList>
            <person name="Levasseur A."/>
            <person name="Lomascolo A."/>
            <person name="Ruiz-Duenas F.J."/>
            <person name="Uzan E."/>
            <person name="Piumi F."/>
            <person name="Kues U."/>
            <person name="Ram A.F.J."/>
            <person name="Murat C."/>
            <person name="Haon M."/>
            <person name="Benoit I."/>
            <person name="Arfi Y."/>
            <person name="Chevret D."/>
            <person name="Drula E."/>
            <person name="Kwon M.J."/>
            <person name="Gouret P."/>
            <person name="Lesage-Meessen L."/>
            <person name="Lombard V."/>
            <person name="Mariette J."/>
            <person name="Noirot C."/>
            <person name="Park J."/>
            <person name="Patyshakuliyeva A."/>
            <person name="Wieneger R.A.B."/>
            <person name="Wosten H.A.B."/>
            <person name="Martin F."/>
            <person name="Coutinho P.M."/>
            <person name="de Vries R."/>
            <person name="Martinez A.T."/>
            <person name="Klopp C."/>
            <person name="Pontarotti P."/>
            <person name="Henrissat B."/>
            <person name="Record E."/>
        </authorList>
    </citation>
    <scope>NUCLEOTIDE SEQUENCE [LARGE SCALE GENOMIC DNA]</scope>
    <source>
        <strain evidence="2">BRFM137</strain>
    </source>
</reference>
<keyword evidence="1" id="KW-0812">Transmembrane</keyword>
<gene>
    <name evidence="2" type="ORF">BN946_scf184985.g9</name>
</gene>
<dbReference type="GO" id="GO:0005524">
    <property type="term" value="F:ATP binding"/>
    <property type="evidence" value="ECO:0007669"/>
    <property type="project" value="InterPro"/>
</dbReference>
<sequence length="502" mass="56246">MSPITALTEYFTSPSGGFVTVHDGVVHNPLGAASYVYKKELAKPLLRTLGLIPPSAHLPSSCVSGTEDKDEDAASVVSAADSGVSLMGTTSSTTLFIHIGAQPNNSPHAGTIITFALAFYLGQLLQREYPKLRARALAIRPEDVALWVDDLRVVVKLDLVDTAPDSSRTEVHDGIFYQFSHRKTGTMNAYLQDYRQLIEELEREVEGEVTAEIGNQEDLMRMPAMRDAIRTIIRDRERIAAELAPERETLAMRSACPVDGCGMADKHGVKTEYVVESDVTVLKFYCPMHGPYTLTLEEPDQLARLELNTPLRNLARALVYMSDTEDSRVGGRAVPSRIHMRLTGMDYAGSYQEQLLHRQLFRLKYIAEPPLRDIIDFPIVFYAPLITDWSGAKLSKSLYVKAGAYEYLEQHGKTYLLEYKRMVKDGKDRKILFDMVRKWVERPAKLFRTYSIEYVHLHYEQGTQGDLKSRMKVGLTSPLVVGVFLGMALMYGLGVVQQVPCV</sequence>
<dbReference type="HOGENOM" id="CLU_039214_1_0_1"/>